<keyword evidence="9" id="KW-0472">Membrane</keyword>
<dbReference type="Gene3D" id="3.30.1150.10">
    <property type="match status" value="1"/>
</dbReference>
<gene>
    <name evidence="11" type="ORF">V6E02_08510</name>
</gene>
<sequence length="239" mass="24609">MATLDDLGVLPARRSPTVAWAIACSLLLHGLLLAWLPPLAPALGAVRSTLPVMLQVRLRADVPVAPPAAARTPVAAAKTSVPARAAVPRIARAAVAPAAVEPAASSAPFPAGIASRPAPTSLPGGPAAAQEVAAVEPVVTPPDLRAAYLANPRPPYPLAARRLGLEGQVVLRAEILPDGRCGELVVAQSSGHALLDEAALAAVKRWRFLPARRGEAPIAAWVEIPIRFRLTDSSADPHG</sequence>
<comment type="similarity">
    <text evidence="2">Belongs to the TonB family.</text>
</comment>
<evidence type="ECO:0000256" key="4">
    <source>
        <dbReference type="ARBA" id="ARBA00022475"/>
    </source>
</evidence>
<dbReference type="PANTHER" id="PTHR33446">
    <property type="entry name" value="PROTEIN TONB-RELATED"/>
    <property type="match status" value="1"/>
</dbReference>
<comment type="caution">
    <text evidence="11">The sequence shown here is derived from an EMBL/GenBank/DDBJ whole genome shotgun (WGS) entry which is preliminary data.</text>
</comment>
<evidence type="ECO:0000256" key="9">
    <source>
        <dbReference type="ARBA" id="ARBA00023136"/>
    </source>
</evidence>
<dbReference type="NCBIfam" id="TIGR01352">
    <property type="entry name" value="tonB_Cterm"/>
    <property type="match status" value="1"/>
</dbReference>
<name>A0ABV0EF17_9BURK</name>
<proteinExistence type="inferred from homology"/>
<evidence type="ECO:0000256" key="7">
    <source>
        <dbReference type="ARBA" id="ARBA00022927"/>
    </source>
</evidence>
<dbReference type="PANTHER" id="PTHR33446:SF2">
    <property type="entry name" value="PROTEIN TONB"/>
    <property type="match status" value="1"/>
</dbReference>
<evidence type="ECO:0000313" key="12">
    <source>
        <dbReference type="Proteomes" id="UP001482231"/>
    </source>
</evidence>
<evidence type="ECO:0000256" key="3">
    <source>
        <dbReference type="ARBA" id="ARBA00022448"/>
    </source>
</evidence>
<evidence type="ECO:0000256" key="2">
    <source>
        <dbReference type="ARBA" id="ARBA00006555"/>
    </source>
</evidence>
<feature type="domain" description="TonB C-terminal" evidence="10">
    <location>
        <begin position="141"/>
        <end position="237"/>
    </location>
</feature>
<keyword evidence="7" id="KW-0653">Protein transport</keyword>
<organism evidence="11 12">
    <name type="scientific">Thiobacter aerophilum</name>
    <dbReference type="NCBI Taxonomy" id="3121275"/>
    <lineage>
        <taxon>Bacteria</taxon>
        <taxon>Pseudomonadati</taxon>
        <taxon>Pseudomonadota</taxon>
        <taxon>Betaproteobacteria</taxon>
        <taxon>Burkholderiales</taxon>
        <taxon>Thiobacteraceae</taxon>
        <taxon>Thiobacter</taxon>
    </lineage>
</organism>
<evidence type="ECO:0000259" key="10">
    <source>
        <dbReference type="PROSITE" id="PS52015"/>
    </source>
</evidence>
<protein>
    <submittedName>
        <fullName evidence="11">Energy transducer TonB</fullName>
    </submittedName>
</protein>
<dbReference type="InterPro" id="IPR051045">
    <property type="entry name" value="TonB-dependent_transducer"/>
</dbReference>
<keyword evidence="12" id="KW-1185">Reference proteome</keyword>
<evidence type="ECO:0000256" key="1">
    <source>
        <dbReference type="ARBA" id="ARBA00004383"/>
    </source>
</evidence>
<keyword evidence="5" id="KW-0997">Cell inner membrane</keyword>
<evidence type="ECO:0000256" key="8">
    <source>
        <dbReference type="ARBA" id="ARBA00022989"/>
    </source>
</evidence>
<dbReference type="Pfam" id="PF03544">
    <property type="entry name" value="TonB_C"/>
    <property type="match status" value="1"/>
</dbReference>
<accession>A0ABV0EF17</accession>
<dbReference type="SUPFAM" id="SSF74653">
    <property type="entry name" value="TolA/TonB C-terminal domain"/>
    <property type="match status" value="1"/>
</dbReference>
<dbReference type="InterPro" id="IPR006260">
    <property type="entry name" value="TonB/TolA_C"/>
</dbReference>
<comment type="subcellular location">
    <subcellularLocation>
        <location evidence="1">Cell inner membrane</location>
        <topology evidence="1">Single-pass membrane protein</topology>
        <orientation evidence="1">Periplasmic side</orientation>
    </subcellularLocation>
</comment>
<keyword evidence="3" id="KW-0813">Transport</keyword>
<evidence type="ECO:0000313" key="11">
    <source>
        <dbReference type="EMBL" id="MEO1767251.1"/>
    </source>
</evidence>
<reference evidence="11 12" key="1">
    <citation type="submission" date="2024-02" db="EMBL/GenBank/DDBJ databases">
        <title>New thermophilic sulfur-oxidizing bacteria from a hot springs of the Uzon caldera (Kamchatka, Russia).</title>
        <authorList>
            <person name="Dukat A.M."/>
            <person name="Elcheninov A.G."/>
            <person name="Frolov E.N."/>
        </authorList>
    </citation>
    <scope>NUCLEOTIDE SEQUENCE [LARGE SCALE GENOMIC DNA]</scope>
    <source>
        <strain evidence="11 12">AK1</strain>
    </source>
</reference>
<evidence type="ECO:0000256" key="5">
    <source>
        <dbReference type="ARBA" id="ARBA00022519"/>
    </source>
</evidence>
<dbReference type="EMBL" id="JBAJEX010000006">
    <property type="protein sequence ID" value="MEO1767251.1"/>
    <property type="molecule type" value="Genomic_DNA"/>
</dbReference>
<dbReference type="InterPro" id="IPR037682">
    <property type="entry name" value="TonB_C"/>
</dbReference>
<keyword evidence="4" id="KW-1003">Cell membrane</keyword>
<dbReference type="Proteomes" id="UP001482231">
    <property type="component" value="Unassembled WGS sequence"/>
</dbReference>
<evidence type="ECO:0000256" key="6">
    <source>
        <dbReference type="ARBA" id="ARBA00022692"/>
    </source>
</evidence>
<dbReference type="RefSeq" id="WP_347308364.1">
    <property type="nucleotide sequence ID" value="NZ_JBAJEX010000006.1"/>
</dbReference>
<dbReference type="PROSITE" id="PS52015">
    <property type="entry name" value="TONB_CTD"/>
    <property type="match status" value="1"/>
</dbReference>
<keyword evidence="8" id="KW-1133">Transmembrane helix</keyword>
<keyword evidence="6" id="KW-0812">Transmembrane</keyword>